<dbReference type="Proteomes" id="UP000005239">
    <property type="component" value="Unassembled WGS sequence"/>
</dbReference>
<dbReference type="EnsemblMetazoa" id="PPA36811.1">
    <property type="protein sequence ID" value="PPA36811.1"/>
    <property type="gene ID" value="WBGene00275180"/>
</dbReference>
<dbReference type="AlphaFoldDB" id="A0A2A6BQ38"/>
<protein>
    <submittedName>
        <fullName evidence="1">Uncharacterized protein</fullName>
    </submittedName>
</protein>
<evidence type="ECO:0000313" key="1">
    <source>
        <dbReference type="EnsemblMetazoa" id="PPA36811.1"/>
    </source>
</evidence>
<organism evidence="1 2">
    <name type="scientific">Pristionchus pacificus</name>
    <name type="common">Parasitic nematode worm</name>
    <dbReference type="NCBI Taxonomy" id="54126"/>
    <lineage>
        <taxon>Eukaryota</taxon>
        <taxon>Metazoa</taxon>
        <taxon>Ecdysozoa</taxon>
        <taxon>Nematoda</taxon>
        <taxon>Chromadorea</taxon>
        <taxon>Rhabditida</taxon>
        <taxon>Rhabditina</taxon>
        <taxon>Diplogasteromorpha</taxon>
        <taxon>Diplogasteroidea</taxon>
        <taxon>Neodiplogasteridae</taxon>
        <taxon>Pristionchus</taxon>
    </lineage>
</organism>
<accession>A0A8R1URA4</accession>
<name>A0A2A6BQ38_PRIPA</name>
<sequence length="178" mass="20237">SLPIDRTPPSHKQGTEEGNSDIVLSSPANVVTFFIDFEHPNLLEYVEKLKLIPTERLIVENRKADSTLSEQEITDNELASIDMIKSALHSHGNLAIRSCCAPASIDELIRQREIMRLRARNCSLKLIYQCHDYENSFDPSTIRYGTDTEISLFAILQDWNPAGTKIQDDLITNLWHTK</sequence>
<reference evidence="2" key="1">
    <citation type="journal article" date="2008" name="Nat. Genet.">
        <title>The Pristionchus pacificus genome provides a unique perspective on nematode lifestyle and parasitism.</title>
        <authorList>
            <person name="Dieterich C."/>
            <person name="Clifton S.W."/>
            <person name="Schuster L.N."/>
            <person name="Chinwalla A."/>
            <person name="Delehaunty K."/>
            <person name="Dinkelacker I."/>
            <person name="Fulton L."/>
            <person name="Fulton R."/>
            <person name="Godfrey J."/>
            <person name="Minx P."/>
            <person name="Mitreva M."/>
            <person name="Roeseler W."/>
            <person name="Tian H."/>
            <person name="Witte H."/>
            <person name="Yang S.P."/>
            <person name="Wilson R.K."/>
            <person name="Sommer R.J."/>
        </authorList>
    </citation>
    <scope>NUCLEOTIDE SEQUENCE [LARGE SCALE GENOMIC DNA]</scope>
    <source>
        <strain evidence="2">PS312</strain>
    </source>
</reference>
<evidence type="ECO:0000313" key="2">
    <source>
        <dbReference type="Proteomes" id="UP000005239"/>
    </source>
</evidence>
<keyword evidence="2" id="KW-1185">Reference proteome</keyword>
<accession>A0A2A6BQ38</accession>
<reference evidence="1" key="2">
    <citation type="submission" date="2022-06" db="UniProtKB">
        <authorList>
            <consortium name="EnsemblMetazoa"/>
        </authorList>
    </citation>
    <scope>IDENTIFICATION</scope>
    <source>
        <strain evidence="1">PS312</strain>
    </source>
</reference>
<gene>
    <name evidence="1" type="primary">WBGene00275180</name>
</gene>
<proteinExistence type="predicted"/>